<evidence type="ECO:0000313" key="4">
    <source>
        <dbReference type="EMBL" id="QOW60065.1"/>
    </source>
</evidence>
<dbReference type="InterPro" id="IPR009057">
    <property type="entry name" value="Homeodomain-like_sf"/>
</dbReference>
<evidence type="ECO:0000313" key="9">
    <source>
        <dbReference type="Proteomes" id="UP000593915"/>
    </source>
</evidence>
<dbReference type="RefSeq" id="WP_194075564.1">
    <property type="nucleotide sequence ID" value="NZ_CP061839.1"/>
</dbReference>
<dbReference type="EMBL" id="CP061839">
    <property type="protein sequence ID" value="QOW61256.1"/>
    <property type="molecule type" value="Genomic_DNA"/>
</dbReference>
<dbReference type="InterPro" id="IPR012337">
    <property type="entry name" value="RNaseH-like_sf"/>
</dbReference>
<dbReference type="EMBL" id="CP061839">
    <property type="protein sequence ID" value="QOW60682.1"/>
    <property type="molecule type" value="Genomic_DNA"/>
</dbReference>
<dbReference type="SUPFAM" id="SSF53098">
    <property type="entry name" value="Ribonuclease H-like"/>
    <property type="match status" value="1"/>
</dbReference>
<dbReference type="Gene3D" id="3.30.420.10">
    <property type="entry name" value="Ribonuclease H-like superfamily/Ribonuclease H"/>
    <property type="match status" value="1"/>
</dbReference>
<dbReference type="EMBL" id="CP061839">
    <property type="protein sequence ID" value="QOW61171.1"/>
    <property type="molecule type" value="Genomic_DNA"/>
</dbReference>
<dbReference type="EMBL" id="CP061839">
    <property type="protein sequence ID" value="QOW60401.1"/>
    <property type="molecule type" value="Genomic_DNA"/>
</dbReference>
<name>A0A7S6WMK4_9SPIR</name>
<gene>
    <name evidence="7" type="ORF">IFE08_01825</name>
    <name evidence="8" type="ORF">IFE08_02335</name>
    <name evidence="2" type="ORF">IFE08_08695</name>
    <name evidence="3" type="ORF">IFE08_09340</name>
    <name evidence="4" type="ORF">IFE08_09435</name>
    <name evidence="5" type="ORF">IFE08_11360</name>
    <name evidence="6" type="ORF">IFE08_12945</name>
</gene>
<evidence type="ECO:0000313" key="8">
    <source>
        <dbReference type="EMBL" id="QOW61256.1"/>
    </source>
</evidence>
<dbReference type="InterPro" id="IPR036397">
    <property type="entry name" value="RNaseH_sf"/>
</dbReference>
<dbReference type="AlphaFoldDB" id="A0A7S6WMK4"/>
<evidence type="ECO:0000259" key="1">
    <source>
        <dbReference type="PROSITE" id="PS50994"/>
    </source>
</evidence>
<dbReference type="Proteomes" id="UP000593915">
    <property type="component" value="Chromosome"/>
</dbReference>
<evidence type="ECO:0000313" key="2">
    <source>
        <dbReference type="EMBL" id="QOW59938.1"/>
    </source>
</evidence>
<dbReference type="GO" id="GO:0015074">
    <property type="term" value="P:DNA integration"/>
    <property type="evidence" value="ECO:0007669"/>
    <property type="project" value="InterPro"/>
</dbReference>
<protein>
    <recommendedName>
        <fullName evidence="1">Integrase catalytic domain-containing protein</fullName>
    </recommendedName>
</protein>
<dbReference type="EMBL" id="CP061839">
    <property type="protein sequence ID" value="QOW59938.1"/>
    <property type="molecule type" value="Genomic_DNA"/>
</dbReference>
<feature type="domain" description="Integrase catalytic" evidence="1">
    <location>
        <begin position="140"/>
        <end position="323"/>
    </location>
</feature>
<dbReference type="GO" id="GO:0003676">
    <property type="term" value="F:nucleic acid binding"/>
    <property type="evidence" value="ECO:0007669"/>
    <property type="project" value="InterPro"/>
</dbReference>
<evidence type="ECO:0000313" key="7">
    <source>
        <dbReference type="EMBL" id="QOW61171.1"/>
    </source>
</evidence>
<accession>A0A7S6WMK4</accession>
<evidence type="ECO:0000313" key="3">
    <source>
        <dbReference type="EMBL" id="QOW60048.1"/>
    </source>
</evidence>
<evidence type="ECO:0000313" key="6">
    <source>
        <dbReference type="EMBL" id="QOW60682.1"/>
    </source>
</evidence>
<sequence>MNTYYTICKNCKDKSIYRKQLVQYAIKHGKKKAAREFKTTVKTVRKWLTRWQQGKQNALKDISQKPHNSPKKIKPYWEFRIKGICLKAQNDNKRINSSLLKKDYCIPYSQKTILKYMRKYYKVPVRKSKTQKKRDMREIKAKYKFCQKLQVDIKYLDDIPEFYCAYKLFNLPKYQITARCVKTGALFIGYTYEKSVNSTSIFIMQLLNHLKHFGVDISMIHIQTDNGTEFTCPWNSIKPTTFTKIIEVIFFCKHITIPPGAKTYQSDVESSHRLIEDEFYAYRYFDSFSDFMRKSFKYQQYFNFKRYNSYKHGRPVDILKKDCPGFDPHVLSFKPIIVDKLLKNYHHVFRSLTCDFL</sequence>
<dbReference type="SUPFAM" id="SSF46689">
    <property type="entry name" value="Homeodomain-like"/>
    <property type="match status" value="1"/>
</dbReference>
<dbReference type="EMBL" id="CP061839">
    <property type="protein sequence ID" value="QOW60065.1"/>
    <property type="molecule type" value="Genomic_DNA"/>
</dbReference>
<organism evidence="2 9">
    <name type="scientific">Treponema pedis</name>
    <dbReference type="NCBI Taxonomy" id="409322"/>
    <lineage>
        <taxon>Bacteria</taxon>
        <taxon>Pseudomonadati</taxon>
        <taxon>Spirochaetota</taxon>
        <taxon>Spirochaetia</taxon>
        <taxon>Spirochaetales</taxon>
        <taxon>Treponemataceae</taxon>
        <taxon>Treponema</taxon>
    </lineage>
</organism>
<dbReference type="InterPro" id="IPR001584">
    <property type="entry name" value="Integrase_cat-core"/>
</dbReference>
<evidence type="ECO:0000313" key="5">
    <source>
        <dbReference type="EMBL" id="QOW60401.1"/>
    </source>
</evidence>
<dbReference type="PROSITE" id="PS50994">
    <property type="entry name" value="INTEGRASE"/>
    <property type="match status" value="1"/>
</dbReference>
<dbReference type="EMBL" id="CP061839">
    <property type="protein sequence ID" value="QOW60048.1"/>
    <property type="molecule type" value="Genomic_DNA"/>
</dbReference>
<reference evidence="2 9" key="1">
    <citation type="submission" date="2020-09" db="EMBL/GenBank/DDBJ databases">
        <title>Characterization of Treponema spp. from bovine digital dermatitis in Korea.</title>
        <authorList>
            <person name="Espiritu H.M."/>
            <person name="Cho Y.I."/>
            <person name="Mamuad L."/>
        </authorList>
    </citation>
    <scope>NUCLEOTIDE SEQUENCE [LARGE SCALE GENOMIC DNA]</scope>
    <source>
        <strain evidence="2 9">KS1</strain>
    </source>
</reference>
<proteinExistence type="predicted"/>